<evidence type="ECO:0000313" key="2">
    <source>
        <dbReference type="Proteomes" id="UP000827872"/>
    </source>
</evidence>
<dbReference type="Proteomes" id="UP000827872">
    <property type="component" value="Linkage Group LG11"/>
</dbReference>
<proteinExistence type="predicted"/>
<comment type="caution">
    <text evidence="1">The sequence shown here is derived from an EMBL/GenBank/DDBJ whole genome shotgun (WGS) entry which is preliminary data.</text>
</comment>
<gene>
    <name evidence="1" type="ORF">K3G42_016958</name>
</gene>
<reference evidence="1" key="1">
    <citation type="submission" date="2021-08" db="EMBL/GenBank/DDBJ databases">
        <title>The first chromosome-level gecko genome reveals the dynamic sex chromosomes of Neotropical dwarf geckos (Sphaerodactylidae: Sphaerodactylus).</title>
        <authorList>
            <person name="Pinto B.J."/>
            <person name="Keating S.E."/>
            <person name="Gamble T."/>
        </authorList>
    </citation>
    <scope>NUCLEOTIDE SEQUENCE</scope>
    <source>
        <strain evidence="1">TG3544</strain>
    </source>
</reference>
<accession>A0ACB8FUN7</accession>
<evidence type="ECO:0000313" key="1">
    <source>
        <dbReference type="EMBL" id="KAH8010980.1"/>
    </source>
</evidence>
<sequence length="107" mass="12507">MDCFLESLQMLLLLPWDHQNIQLLGISWCLFRQPFFDTVPPGTCSSSWLFVPRTDKPPCPLLAEIHLLHWLAFLWRLSKTPFKQFFNPLSEPEDHSPPIVESKEEGE</sequence>
<keyword evidence="2" id="KW-1185">Reference proteome</keyword>
<organism evidence="1 2">
    <name type="scientific">Sphaerodactylus townsendi</name>
    <dbReference type="NCBI Taxonomy" id="933632"/>
    <lineage>
        <taxon>Eukaryota</taxon>
        <taxon>Metazoa</taxon>
        <taxon>Chordata</taxon>
        <taxon>Craniata</taxon>
        <taxon>Vertebrata</taxon>
        <taxon>Euteleostomi</taxon>
        <taxon>Lepidosauria</taxon>
        <taxon>Squamata</taxon>
        <taxon>Bifurcata</taxon>
        <taxon>Gekkota</taxon>
        <taxon>Sphaerodactylidae</taxon>
        <taxon>Sphaerodactylus</taxon>
    </lineage>
</organism>
<protein>
    <submittedName>
        <fullName evidence="1">Uncharacterized protein</fullName>
    </submittedName>
</protein>
<name>A0ACB8FUN7_9SAUR</name>
<dbReference type="EMBL" id="CM037624">
    <property type="protein sequence ID" value="KAH8010980.1"/>
    <property type="molecule type" value="Genomic_DNA"/>
</dbReference>